<feature type="region of interest" description="Disordered" evidence="1">
    <location>
        <begin position="77"/>
        <end position="149"/>
    </location>
</feature>
<keyword evidence="3" id="KW-1185">Reference proteome</keyword>
<evidence type="ECO:0000256" key="1">
    <source>
        <dbReference type="SAM" id="MobiDB-lite"/>
    </source>
</evidence>
<feature type="compositionally biased region" description="Basic and acidic residues" evidence="1">
    <location>
        <begin position="77"/>
        <end position="99"/>
    </location>
</feature>
<feature type="compositionally biased region" description="Acidic residues" evidence="1">
    <location>
        <begin position="135"/>
        <end position="149"/>
    </location>
</feature>
<evidence type="ECO:0000313" key="2">
    <source>
        <dbReference type="EMBL" id="MCC0177935.1"/>
    </source>
</evidence>
<dbReference type="RefSeq" id="WP_229641002.1">
    <property type="nucleotide sequence ID" value="NZ_JADWDC010000031.1"/>
</dbReference>
<sequence length="149" mass="17292">MTTIVRHRKTGNQYILLSINGEENKTNPSRFINELFNSNQQKSEVSCSATVCDVEGNLFLAYIDDLIVIEIDGEKPADILPKPEYKSTSNDFHRQQARDLDDEEFEEEEFEEEESDRERVIITPKPESSAYSQSESDESDFDEEDEEWI</sequence>
<comment type="caution">
    <text evidence="2">The sequence shown here is derived from an EMBL/GenBank/DDBJ whole genome shotgun (WGS) entry which is preliminary data.</text>
</comment>
<organism evidence="2 3">
    <name type="scientific">Waterburya agarophytonicola KI4</name>
    <dbReference type="NCBI Taxonomy" id="2874699"/>
    <lineage>
        <taxon>Bacteria</taxon>
        <taxon>Bacillati</taxon>
        <taxon>Cyanobacteriota</taxon>
        <taxon>Cyanophyceae</taxon>
        <taxon>Pleurocapsales</taxon>
        <taxon>Hyellaceae</taxon>
        <taxon>Waterburya</taxon>
        <taxon>Waterburya agarophytonicola</taxon>
    </lineage>
</organism>
<protein>
    <submittedName>
        <fullName evidence="2">Uncharacterized protein</fullName>
    </submittedName>
</protein>
<dbReference type="EMBL" id="JADWDC010000031">
    <property type="protein sequence ID" value="MCC0177935.1"/>
    <property type="molecule type" value="Genomic_DNA"/>
</dbReference>
<evidence type="ECO:0000313" key="3">
    <source>
        <dbReference type="Proteomes" id="UP000729733"/>
    </source>
</evidence>
<reference evidence="2" key="1">
    <citation type="journal article" date="2021" name="Antonie Van Leeuwenhoek">
        <title>Draft genome and description of Waterburya agarophytonicola gen. nov. sp. nov. (Pleurocapsales, Cyanobacteria): a seaweed symbiont.</title>
        <authorList>
            <person name="Bonthond G."/>
            <person name="Shalygin S."/>
            <person name="Bayer T."/>
            <person name="Weinberger F."/>
        </authorList>
    </citation>
    <scope>NUCLEOTIDE SEQUENCE</scope>
    <source>
        <strain evidence="2">KI4</strain>
    </source>
</reference>
<dbReference type="Proteomes" id="UP000729733">
    <property type="component" value="Unassembled WGS sequence"/>
</dbReference>
<gene>
    <name evidence="2" type="ORF">I4641_13195</name>
</gene>
<name>A0A964BU66_9CYAN</name>
<dbReference type="AlphaFoldDB" id="A0A964BU66"/>
<feature type="compositionally biased region" description="Acidic residues" evidence="1">
    <location>
        <begin position="100"/>
        <end position="115"/>
    </location>
</feature>
<proteinExistence type="predicted"/>
<accession>A0A964BU66</accession>